<dbReference type="NCBIfam" id="NF004231">
    <property type="entry name" value="PRK05679.1"/>
    <property type="match status" value="1"/>
</dbReference>
<evidence type="ECO:0000259" key="8">
    <source>
        <dbReference type="Pfam" id="PF10590"/>
    </source>
</evidence>
<feature type="binding site" evidence="5">
    <location>
        <position position="52"/>
    </location>
    <ligand>
        <name>substrate</name>
    </ligand>
</feature>
<evidence type="ECO:0000313" key="10">
    <source>
        <dbReference type="Proteomes" id="UP000578091"/>
    </source>
</evidence>
<keyword evidence="2 5" id="KW-0285">Flavoprotein</keyword>
<reference evidence="9 10" key="1">
    <citation type="submission" date="2020-07" db="EMBL/GenBank/DDBJ databases">
        <title>Luteimonas sp. SJ-92.</title>
        <authorList>
            <person name="Huang X.-X."/>
            <person name="Xu L."/>
            <person name="Sun J.-Q."/>
        </authorList>
    </citation>
    <scope>NUCLEOTIDE SEQUENCE [LARGE SCALE GENOMIC DNA]</scope>
    <source>
        <strain evidence="9 10">SJ-92</strain>
    </source>
</reference>
<evidence type="ECO:0000256" key="1">
    <source>
        <dbReference type="ARBA" id="ARBA00007301"/>
    </source>
</evidence>
<name>A0A853JHU7_9GAMM</name>
<dbReference type="AlphaFoldDB" id="A0A853JHU7"/>
<accession>A0A853JHU7</accession>
<comment type="function">
    <text evidence="5">Catalyzes the oxidation of either pyridoxine 5'-phosphate (PNP) or pyridoxamine 5'-phosphate (PMP) into pyridoxal 5'-phosphate (PLP).</text>
</comment>
<dbReference type="PIRSF" id="PIRSF000190">
    <property type="entry name" value="Pyd_amn-ph_oxd"/>
    <property type="match status" value="1"/>
</dbReference>
<comment type="cofactor">
    <cofactor evidence="5 6">
        <name>FMN</name>
        <dbReference type="ChEBI" id="CHEBI:58210"/>
    </cofactor>
    <text evidence="5 6">Binds 1 FMN per subunit.</text>
</comment>
<feature type="domain" description="Pyridoxamine 5'-phosphate oxidase N-terminal" evidence="7">
    <location>
        <begin position="27"/>
        <end position="139"/>
    </location>
</feature>
<keyword evidence="4 5" id="KW-0560">Oxidoreductase</keyword>
<evidence type="ECO:0000256" key="5">
    <source>
        <dbReference type="HAMAP-Rule" id="MF_01629"/>
    </source>
</evidence>
<dbReference type="HAMAP" id="MF_01629">
    <property type="entry name" value="PdxH"/>
    <property type="match status" value="1"/>
</dbReference>
<comment type="pathway">
    <text evidence="5">Cofactor metabolism; pyridoxal 5'-phosphate salvage; pyridoxal 5'-phosphate from pyridoxamine 5'-phosphate: step 1/1.</text>
</comment>
<comment type="subunit">
    <text evidence="5">Homodimer.</text>
</comment>
<dbReference type="Gene3D" id="2.30.110.10">
    <property type="entry name" value="Electron Transport, Fmn-binding Protein, Chain A"/>
    <property type="match status" value="1"/>
</dbReference>
<keyword evidence="5" id="KW-0664">Pyridoxine biosynthesis</keyword>
<comment type="catalytic activity">
    <reaction evidence="5">
        <text>pyridoxine 5'-phosphate + O2 = pyridoxal 5'-phosphate + H2O2</text>
        <dbReference type="Rhea" id="RHEA:15149"/>
        <dbReference type="ChEBI" id="CHEBI:15379"/>
        <dbReference type="ChEBI" id="CHEBI:16240"/>
        <dbReference type="ChEBI" id="CHEBI:58589"/>
        <dbReference type="ChEBI" id="CHEBI:597326"/>
        <dbReference type="EC" id="1.4.3.5"/>
    </reaction>
</comment>
<feature type="binding site" evidence="5 6">
    <location>
        <begin position="62"/>
        <end position="63"/>
    </location>
    <ligand>
        <name>FMN</name>
        <dbReference type="ChEBI" id="CHEBI:58210"/>
    </ligand>
</feature>
<comment type="catalytic activity">
    <reaction evidence="5">
        <text>pyridoxamine 5'-phosphate + O2 + H2O = pyridoxal 5'-phosphate + H2O2 + NH4(+)</text>
        <dbReference type="Rhea" id="RHEA:15817"/>
        <dbReference type="ChEBI" id="CHEBI:15377"/>
        <dbReference type="ChEBI" id="CHEBI:15379"/>
        <dbReference type="ChEBI" id="CHEBI:16240"/>
        <dbReference type="ChEBI" id="CHEBI:28938"/>
        <dbReference type="ChEBI" id="CHEBI:58451"/>
        <dbReference type="ChEBI" id="CHEBI:597326"/>
        <dbReference type="EC" id="1.4.3.5"/>
    </reaction>
</comment>
<feature type="binding site" evidence="5 6">
    <location>
        <position position="183"/>
    </location>
    <ligand>
        <name>FMN</name>
        <dbReference type="ChEBI" id="CHEBI:58210"/>
    </ligand>
</feature>
<dbReference type="InterPro" id="IPR019576">
    <property type="entry name" value="Pyridoxamine_oxidase_dimer_C"/>
</dbReference>
<dbReference type="NCBIfam" id="TIGR00558">
    <property type="entry name" value="pdxH"/>
    <property type="match status" value="1"/>
</dbReference>
<feature type="binding site" evidence="5 6">
    <location>
        <position position="69"/>
    </location>
    <ligand>
        <name>FMN</name>
        <dbReference type="ChEBI" id="CHEBI:58210"/>
    </ligand>
</feature>
<dbReference type="InterPro" id="IPR011576">
    <property type="entry name" value="Pyridox_Oxase_N"/>
</dbReference>
<feature type="binding site" evidence="5">
    <location>
        <position position="111"/>
    </location>
    <ligand>
        <name>substrate</name>
    </ligand>
</feature>
<gene>
    <name evidence="5 9" type="primary">pdxH</name>
    <name evidence="9" type="ORF">H0E84_18265</name>
</gene>
<feature type="binding site" evidence="5">
    <location>
        <position position="115"/>
    </location>
    <ligand>
        <name>substrate</name>
    </ligand>
</feature>
<feature type="binding site" evidence="5 6">
    <location>
        <position position="173"/>
    </location>
    <ligand>
        <name>FMN</name>
        <dbReference type="ChEBI" id="CHEBI:58210"/>
    </ligand>
</feature>
<dbReference type="EC" id="1.4.3.5" evidence="5"/>
<feature type="binding site" evidence="5">
    <location>
        <position position="119"/>
    </location>
    <ligand>
        <name>substrate</name>
    </ligand>
</feature>
<dbReference type="PROSITE" id="PS01064">
    <property type="entry name" value="PYRIDOX_OXIDASE"/>
    <property type="match status" value="1"/>
</dbReference>
<dbReference type="Pfam" id="PF10590">
    <property type="entry name" value="PNP_phzG_C"/>
    <property type="match status" value="1"/>
</dbReference>
<evidence type="ECO:0000256" key="4">
    <source>
        <dbReference type="ARBA" id="ARBA00023002"/>
    </source>
</evidence>
<evidence type="ECO:0000256" key="2">
    <source>
        <dbReference type="ARBA" id="ARBA00022630"/>
    </source>
</evidence>
<keyword evidence="10" id="KW-1185">Reference proteome</keyword>
<feature type="binding site" evidence="5">
    <location>
        <begin position="179"/>
        <end position="181"/>
    </location>
    <ligand>
        <name>substrate</name>
    </ligand>
</feature>
<dbReference type="EMBL" id="JACCKA010000091">
    <property type="protein sequence ID" value="NZA28324.1"/>
    <property type="molecule type" value="Genomic_DNA"/>
</dbReference>
<dbReference type="InterPro" id="IPR012349">
    <property type="entry name" value="Split_barrel_FMN-bd"/>
</dbReference>
<comment type="pathway">
    <text evidence="5">Cofactor metabolism; pyridoxal 5'-phosphate salvage; pyridoxal 5'-phosphate from pyridoxine 5'-phosphate: step 1/1.</text>
</comment>
<evidence type="ECO:0000259" key="7">
    <source>
        <dbReference type="Pfam" id="PF01243"/>
    </source>
</evidence>
<dbReference type="UniPathway" id="UPA01068">
    <property type="reaction ID" value="UER00304"/>
</dbReference>
<evidence type="ECO:0000256" key="3">
    <source>
        <dbReference type="ARBA" id="ARBA00022643"/>
    </source>
</evidence>
<dbReference type="GO" id="GO:0010181">
    <property type="term" value="F:FMN binding"/>
    <property type="evidence" value="ECO:0007669"/>
    <property type="project" value="UniProtKB-UniRule"/>
</dbReference>
<dbReference type="InterPro" id="IPR000659">
    <property type="entry name" value="Pyridox_Oxase"/>
</dbReference>
<dbReference type="PANTHER" id="PTHR10851:SF0">
    <property type="entry name" value="PYRIDOXINE-5'-PHOSPHATE OXIDASE"/>
    <property type="match status" value="1"/>
</dbReference>
<feature type="domain" description="Pyridoxine 5'-phosphate oxidase dimerisation C-terminal" evidence="8">
    <location>
        <begin position="160"/>
        <end position="201"/>
    </location>
</feature>
<feature type="binding site" evidence="5 6">
    <location>
        <position position="68"/>
    </location>
    <ligand>
        <name>FMN</name>
        <dbReference type="ChEBI" id="CHEBI:58210"/>
    </ligand>
</feature>
<evidence type="ECO:0000256" key="6">
    <source>
        <dbReference type="PIRSR" id="PIRSR000190-2"/>
    </source>
</evidence>
<dbReference type="SUPFAM" id="SSF50475">
    <property type="entry name" value="FMN-binding split barrel"/>
    <property type="match status" value="1"/>
</dbReference>
<dbReference type="InterPro" id="IPR019740">
    <property type="entry name" value="Pyridox_Oxase_CS"/>
</dbReference>
<proteinExistence type="inferred from homology"/>
<comment type="caution">
    <text evidence="9">The sequence shown here is derived from an EMBL/GenBank/DDBJ whole genome shotgun (WGS) entry which is preliminary data.</text>
</comment>
<dbReference type="Pfam" id="PF01243">
    <property type="entry name" value="PNPOx_N"/>
    <property type="match status" value="1"/>
</dbReference>
<dbReference type="GO" id="GO:0004733">
    <property type="term" value="F:pyridoxamine phosphate oxidase activity"/>
    <property type="evidence" value="ECO:0007669"/>
    <property type="project" value="UniProtKB-UniRule"/>
</dbReference>
<feature type="binding site" evidence="5 6">
    <location>
        <begin position="47"/>
        <end position="52"/>
    </location>
    <ligand>
        <name>FMN</name>
        <dbReference type="ChEBI" id="CHEBI:58210"/>
    </ligand>
</feature>
<protein>
    <recommendedName>
        <fullName evidence="5">Pyridoxine/pyridoxamine 5'-phosphate oxidase</fullName>
        <ecNumber evidence="5">1.4.3.5</ecNumber>
    </recommendedName>
    <alternativeName>
        <fullName evidence="5">PNP/PMP oxidase</fullName>
        <shortName evidence="5">PNPOx</shortName>
    </alternativeName>
    <alternativeName>
        <fullName evidence="5">Pyridoxal 5'-phosphate synthase</fullName>
    </alternativeName>
</protein>
<comment type="similarity">
    <text evidence="1 5">Belongs to the pyridoxamine 5'-phosphate oxidase family.</text>
</comment>
<organism evidence="9 10">
    <name type="scientific">Luteimonas salinisoli</name>
    <dbReference type="NCBI Taxonomy" id="2752307"/>
    <lineage>
        <taxon>Bacteria</taxon>
        <taxon>Pseudomonadati</taxon>
        <taxon>Pseudomonadota</taxon>
        <taxon>Gammaproteobacteria</taxon>
        <taxon>Lysobacterales</taxon>
        <taxon>Lysobacteraceae</taxon>
        <taxon>Luteimonas</taxon>
    </lineage>
</organism>
<feature type="binding site" evidence="5 6">
    <location>
        <begin position="128"/>
        <end position="129"/>
    </location>
    <ligand>
        <name>FMN</name>
        <dbReference type="ChEBI" id="CHEBI:58210"/>
    </ligand>
</feature>
<feature type="binding site" evidence="5 6">
    <location>
        <position position="93"/>
    </location>
    <ligand>
        <name>FMN</name>
        <dbReference type="ChEBI" id="CHEBI:58210"/>
    </ligand>
</feature>
<dbReference type="PANTHER" id="PTHR10851">
    <property type="entry name" value="PYRIDOXINE-5-PHOSPHATE OXIDASE"/>
    <property type="match status" value="1"/>
</dbReference>
<sequence>MDTTDDLHAEALATFDALFEQAQSAGEPDRTAMTVATAALDARPSARIVLLKAHDARGFVFYTHLDGRKGRELQANPHAALLFHWPRVRGGVQVRIEGPVAIVDDAEADAYFATRPRGSQLGAWASRQSEPLESREAFERGLADREREFEGREVPRPPRWTGLRVRPERIEFWYAGGHRLHERHAYACDRAGEWSKRMLYP</sequence>
<evidence type="ECO:0000313" key="9">
    <source>
        <dbReference type="EMBL" id="NZA28324.1"/>
    </source>
</evidence>
<dbReference type="Proteomes" id="UP000578091">
    <property type="component" value="Unassembled WGS sequence"/>
</dbReference>
<dbReference type="GO" id="GO:0008615">
    <property type="term" value="P:pyridoxine biosynthetic process"/>
    <property type="evidence" value="ECO:0007669"/>
    <property type="project" value="UniProtKB-UniRule"/>
</dbReference>
<dbReference type="RefSeq" id="WP_180680078.1">
    <property type="nucleotide sequence ID" value="NZ_JACCKA010000091.1"/>
</dbReference>
<keyword evidence="3 5" id="KW-0288">FMN</keyword>